<proteinExistence type="predicted"/>
<accession>A0A8K0W913</accession>
<dbReference type="EMBL" id="JAGPXF010000006">
    <property type="protein sequence ID" value="KAH7238042.1"/>
    <property type="molecule type" value="Genomic_DNA"/>
</dbReference>
<dbReference type="PANTHER" id="PTHR36847">
    <property type="entry name" value="AMIDOLIGASE ENZYME"/>
    <property type="match status" value="1"/>
</dbReference>
<keyword evidence="2" id="KW-1185">Reference proteome</keyword>
<dbReference type="OrthoDB" id="5291055at2759"/>
<name>A0A8K0W913_9HYPO</name>
<gene>
    <name evidence="1" type="ORF">BKA59DRAFT_235414</name>
</gene>
<reference evidence="1" key="1">
    <citation type="journal article" date="2021" name="Nat. Commun.">
        <title>Genetic determinants of endophytism in the Arabidopsis root mycobiome.</title>
        <authorList>
            <person name="Mesny F."/>
            <person name="Miyauchi S."/>
            <person name="Thiergart T."/>
            <person name="Pickel B."/>
            <person name="Atanasova L."/>
            <person name="Karlsson M."/>
            <person name="Huettel B."/>
            <person name="Barry K.W."/>
            <person name="Haridas S."/>
            <person name="Chen C."/>
            <person name="Bauer D."/>
            <person name="Andreopoulos W."/>
            <person name="Pangilinan J."/>
            <person name="LaButti K."/>
            <person name="Riley R."/>
            <person name="Lipzen A."/>
            <person name="Clum A."/>
            <person name="Drula E."/>
            <person name="Henrissat B."/>
            <person name="Kohler A."/>
            <person name="Grigoriev I.V."/>
            <person name="Martin F.M."/>
            <person name="Hacquard S."/>
        </authorList>
    </citation>
    <scope>NUCLEOTIDE SEQUENCE</scope>
    <source>
        <strain evidence="1">MPI-SDFR-AT-0068</strain>
    </source>
</reference>
<dbReference type="InterPro" id="IPR022025">
    <property type="entry name" value="Amidoligase_2"/>
</dbReference>
<evidence type="ECO:0000313" key="1">
    <source>
        <dbReference type="EMBL" id="KAH7238042.1"/>
    </source>
</evidence>
<dbReference type="Proteomes" id="UP000813427">
    <property type="component" value="Unassembled WGS sequence"/>
</dbReference>
<sequence>MMIRPRSSTGMDIPGETSSVAEQRRFAFQLLPIISQALNKDGFRATVFDPNEDENPDYSVWNIMLDGSLSKRHQQDGYYPVEIVSPVLDADMDSKWTKLVDGLWKTLLQSFEFRMDSTCGFHIHLSFSQGDFSLSQLRNVAKAVAF</sequence>
<dbReference type="PANTHER" id="PTHR36847:SF1">
    <property type="entry name" value="AMIDOLIGASE ENZYME"/>
    <property type="match status" value="1"/>
</dbReference>
<comment type="caution">
    <text evidence="1">The sequence shown here is derived from an EMBL/GenBank/DDBJ whole genome shotgun (WGS) entry which is preliminary data.</text>
</comment>
<organism evidence="1 2">
    <name type="scientific">Fusarium tricinctum</name>
    <dbReference type="NCBI Taxonomy" id="61284"/>
    <lineage>
        <taxon>Eukaryota</taxon>
        <taxon>Fungi</taxon>
        <taxon>Dikarya</taxon>
        <taxon>Ascomycota</taxon>
        <taxon>Pezizomycotina</taxon>
        <taxon>Sordariomycetes</taxon>
        <taxon>Hypocreomycetidae</taxon>
        <taxon>Hypocreales</taxon>
        <taxon>Nectriaceae</taxon>
        <taxon>Fusarium</taxon>
        <taxon>Fusarium tricinctum species complex</taxon>
    </lineage>
</organism>
<evidence type="ECO:0000313" key="2">
    <source>
        <dbReference type="Proteomes" id="UP000813427"/>
    </source>
</evidence>
<protein>
    <submittedName>
        <fullName evidence="1">Amidoligase enzyme-domain-containing protein</fullName>
    </submittedName>
</protein>
<dbReference type="AlphaFoldDB" id="A0A8K0W913"/>
<dbReference type="Pfam" id="PF12224">
    <property type="entry name" value="Amidoligase_2"/>
    <property type="match status" value="1"/>
</dbReference>